<keyword evidence="18" id="KW-1185">Reference proteome</keyword>
<protein>
    <recommendedName>
        <fullName evidence="14">lytic cellulose monooxygenase (C4-dehydrogenating)</fullName>
        <ecNumber evidence="14">1.14.99.56</ecNumber>
    </recommendedName>
</protein>
<evidence type="ECO:0000259" key="16">
    <source>
        <dbReference type="Pfam" id="PF03443"/>
    </source>
</evidence>
<feature type="signal peptide" evidence="15">
    <location>
        <begin position="1"/>
        <end position="16"/>
    </location>
</feature>
<evidence type="ECO:0000256" key="12">
    <source>
        <dbReference type="ARBA" id="ARBA00044502"/>
    </source>
</evidence>
<evidence type="ECO:0000256" key="10">
    <source>
        <dbReference type="ARBA" id="ARBA00023277"/>
    </source>
</evidence>
<evidence type="ECO:0000256" key="15">
    <source>
        <dbReference type="SAM" id="SignalP"/>
    </source>
</evidence>
<proteinExistence type="inferred from homology"/>
<evidence type="ECO:0000256" key="1">
    <source>
        <dbReference type="ARBA" id="ARBA00001973"/>
    </source>
</evidence>
<comment type="cofactor">
    <cofactor evidence="1">
        <name>Cu(2+)</name>
        <dbReference type="ChEBI" id="CHEBI:29036"/>
    </cofactor>
</comment>
<dbReference type="PANTHER" id="PTHR33353:SF6">
    <property type="entry name" value="ENDOGLUCANASE IV"/>
    <property type="match status" value="1"/>
</dbReference>
<evidence type="ECO:0000256" key="9">
    <source>
        <dbReference type="ARBA" id="ARBA00023157"/>
    </source>
</evidence>
<dbReference type="GO" id="GO:0030245">
    <property type="term" value="P:cellulose catabolic process"/>
    <property type="evidence" value="ECO:0007669"/>
    <property type="project" value="UniProtKB-KW"/>
</dbReference>
<keyword evidence="15" id="KW-0732">Signal</keyword>
<dbReference type="GO" id="GO:0004497">
    <property type="term" value="F:monooxygenase activity"/>
    <property type="evidence" value="ECO:0007669"/>
    <property type="project" value="UniProtKB-KW"/>
</dbReference>
<keyword evidence="7" id="KW-0186">Copper</keyword>
<evidence type="ECO:0000313" key="18">
    <source>
        <dbReference type="Proteomes" id="UP000799779"/>
    </source>
</evidence>
<gene>
    <name evidence="17" type="ORF">P154DRAFT_611081</name>
</gene>
<evidence type="ECO:0000256" key="4">
    <source>
        <dbReference type="ARBA" id="ARBA00022723"/>
    </source>
</evidence>
<dbReference type="GO" id="GO:0005576">
    <property type="term" value="C:extracellular region"/>
    <property type="evidence" value="ECO:0007669"/>
    <property type="project" value="UniProtKB-SubCell"/>
</dbReference>
<dbReference type="InterPro" id="IPR049892">
    <property type="entry name" value="AA9"/>
</dbReference>
<dbReference type="Pfam" id="PF03443">
    <property type="entry name" value="AA9"/>
    <property type="match status" value="1"/>
</dbReference>
<comment type="subcellular location">
    <subcellularLocation>
        <location evidence="2">Secreted</location>
    </subcellularLocation>
</comment>
<evidence type="ECO:0000256" key="3">
    <source>
        <dbReference type="ARBA" id="ARBA00022525"/>
    </source>
</evidence>
<feature type="domain" description="Auxiliary Activity family 9 catalytic" evidence="16">
    <location>
        <begin position="17"/>
        <end position="238"/>
    </location>
</feature>
<keyword evidence="3" id="KW-0964">Secreted</keyword>
<keyword evidence="4" id="KW-0479">Metal-binding</keyword>
<dbReference type="CDD" id="cd21175">
    <property type="entry name" value="LPMO_AA9"/>
    <property type="match status" value="1"/>
</dbReference>
<keyword evidence="5" id="KW-0136">Cellulose degradation</keyword>
<dbReference type="AlphaFoldDB" id="A0A6A5W0X6"/>
<evidence type="ECO:0000256" key="6">
    <source>
        <dbReference type="ARBA" id="ARBA00023002"/>
    </source>
</evidence>
<evidence type="ECO:0000256" key="7">
    <source>
        <dbReference type="ARBA" id="ARBA00023008"/>
    </source>
</evidence>
<keyword evidence="10" id="KW-0119">Carbohydrate metabolism</keyword>
<dbReference type="OrthoDB" id="4849160at2759"/>
<evidence type="ECO:0000256" key="13">
    <source>
        <dbReference type="ARBA" id="ARBA00045077"/>
    </source>
</evidence>
<accession>A0A6A5W0X6</accession>
<keyword evidence="11" id="KW-0624">Polysaccharide degradation</keyword>
<evidence type="ECO:0000256" key="11">
    <source>
        <dbReference type="ARBA" id="ARBA00023326"/>
    </source>
</evidence>
<evidence type="ECO:0000256" key="5">
    <source>
        <dbReference type="ARBA" id="ARBA00023001"/>
    </source>
</evidence>
<sequence length="250" mass="27035">MKYIAPLSACIGLAAAHGFVQNATIGGKEYDPYQDIYMSPRPQRISREIQGNGPVQDVTLTDLECGGYAAGGHPGSAPAPLHAPAAAGSSVNLRWTLWPESHQGPMITYMARCPDSGCQNYETKGAAVWFKIHEDGLHSTNADWLKNVWGVTPLISYPNSGYTYKIPKCLKAGYYIVRHETVSLHGAYDVGGAQFYPGCHQLQVTGSGTTVVKSDLVSFPGAYKANDPGVLYDQYNQKPYTVPGPKVFTC</sequence>
<evidence type="ECO:0000256" key="2">
    <source>
        <dbReference type="ARBA" id="ARBA00004613"/>
    </source>
</evidence>
<dbReference type="InterPro" id="IPR005103">
    <property type="entry name" value="AA9_LPMO"/>
</dbReference>
<dbReference type="GO" id="GO:0046872">
    <property type="term" value="F:metal ion binding"/>
    <property type="evidence" value="ECO:0007669"/>
    <property type="project" value="UniProtKB-KW"/>
</dbReference>
<evidence type="ECO:0000313" key="17">
    <source>
        <dbReference type="EMBL" id="KAF1995350.1"/>
    </source>
</evidence>
<reference evidence="17" key="1">
    <citation type="journal article" date="2020" name="Stud. Mycol.">
        <title>101 Dothideomycetes genomes: a test case for predicting lifestyles and emergence of pathogens.</title>
        <authorList>
            <person name="Haridas S."/>
            <person name="Albert R."/>
            <person name="Binder M."/>
            <person name="Bloem J."/>
            <person name="Labutti K."/>
            <person name="Salamov A."/>
            <person name="Andreopoulos B."/>
            <person name="Baker S."/>
            <person name="Barry K."/>
            <person name="Bills G."/>
            <person name="Bluhm B."/>
            <person name="Cannon C."/>
            <person name="Castanera R."/>
            <person name="Culley D."/>
            <person name="Daum C."/>
            <person name="Ezra D."/>
            <person name="Gonzalez J."/>
            <person name="Henrissat B."/>
            <person name="Kuo A."/>
            <person name="Liang C."/>
            <person name="Lipzen A."/>
            <person name="Lutzoni F."/>
            <person name="Magnuson J."/>
            <person name="Mondo S."/>
            <person name="Nolan M."/>
            <person name="Ohm R."/>
            <person name="Pangilinan J."/>
            <person name="Park H.-J."/>
            <person name="Ramirez L."/>
            <person name="Alfaro M."/>
            <person name="Sun H."/>
            <person name="Tritt A."/>
            <person name="Yoshinaga Y."/>
            <person name="Zwiers L.-H."/>
            <person name="Turgeon B."/>
            <person name="Goodwin S."/>
            <person name="Spatafora J."/>
            <person name="Crous P."/>
            <person name="Grigoriev I."/>
        </authorList>
    </citation>
    <scope>NUCLEOTIDE SEQUENCE</scope>
    <source>
        <strain evidence="17">CBS 123094</strain>
    </source>
</reference>
<organism evidence="17 18">
    <name type="scientific">Amniculicola lignicola CBS 123094</name>
    <dbReference type="NCBI Taxonomy" id="1392246"/>
    <lineage>
        <taxon>Eukaryota</taxon>
        <taxon>Fungi</taxon>
        <taxon>Dikarya</taxon>
        <taxon>Ascomycota</taxon>
        <taxon>Pezizomycotina</taxon>
        <taxon>Dothideomycetes</taxon>
        <taxon>Pleosporomycetidae</taxon>
        <taxon>Pleosporales</taxon>
        <taxon>Amniculicolaceae</taxon>
        <taxon>Amniculicola</taxon>
    </lineage>
</organism>
<dbReference type="PANTHER" id="PTHR33353">
    <property type="entry name" value="PUTATIVE (AFU_ORTHOLOGUE AFUA_1G12560)-RELATED"/>
    <property type="match status" value="1"/>
</dbReference>
<comment type="catalytic activity">
    <reaction evidence="13">
        <text>[(1-&gt;4)-beta-D-glucosyl]n+m + reduced acceptor + O2 = 4-dehydro-beta-D-glucosyl-[(1-&gt;4)-beta-D-glucosyl]n-1 + [(1-&gt;4)-beta-D-glucosyl]m + acceptor + H2O.</text>
        <dbReference type="EC" id="1.14.99.56"/>
    </reaction>
</comment>
<comment type="similarity">
    <text evidence="12">Belongs to the polysaccharide monooxygenase AA9 family.</text>
</comment>
<dbReference type="EC" id="1.14.99.56" evidence="14"/>
<dbReference type="Gene3D" id="2.70.50.70">
    <property type="match status" value="1"/>
</dbReference>
<name>A0A6A5W0X6_9PLEO</name>
<keyword evidence="9" id="KW-1015">Disulfide bond</keyword>
<dbReference type="EMBL" id="ML977640">
    <property type="protein sequence ID" value="KAF1995350.1"/>
    <property type="molecule type" value="Genomic_DNA"/>
</dbReference>
<feature type="chain" id="PRO_5025453355" description="lytic cellulose monooxygenase (C4-dehydrogenating)" evidence="15">
    <location>
        <begin position="17"/>
        <end position="250"/>
    </location>
</feature>
<evidence type="ECO:0000256" key="8">
    <source>
        <dbReference type="ARBA" id="ARBA00023033"/>
    </source>
</evidence>
<dbReference type="Proteomes" id="UP000799779">
    <property type="component" value="Unassembled WGS sequence"/>
</dbReference>
<evidence type="ECO:0000256" key="14">
    <source>
        <dbReference type="ARBA" id="ARBA00047174"/>
    </source>
</evidence>
<keyword evidence="8 17" id="KW-0503">Monooxygenase</keyword>
<keyword evidence="6" id="KW-0560">Oxidoreductase</keyword>